<organism evidence="2 3">
    <name type="scientific">Nocardiopsis changdeensis</name>
    <dbReference type="NCBI Taxonomy" id="2831969"/>
    <lineage>
        <taxon>Bacteria</taxon>
        <taxon>Bacillati</taxon>
        <taxon>Actinomycetota</taxon>
        <taxon>Actinomycetes</taxon>
        <taxon>Streptosporangiales</taxon>
        <taxon>Nocardiopsidaceae</taxon>
        <taxon>Nocardiopsis</taxon>
    </lineage>
</organism>
<evidence type="ECO:0000313" key="3">
    <source>
        <dbReference type="Proteomes" id="UP000676079"/>
    </source>
</evidence>
<sequence length="339" mass="37492">MPRIRTIKPDFFTSLTIADLTYEARLTFIGLWTHVDDQGRCVDDARLVKAAVWPLDERTAKDVDVDLWELSDAELVYRYTVGAKKFLCVTSWAEHQKISHPAKAKLPAPEEGEPTPKAERPRKPSGGSPEDLGGFPERLGGVVEEAPEDFPRPRLAPEMPESAGEGDEEALPYPGAVVLPMFTSENVPSGNPPEDLGGSPEDDGNPPRGKERKGKDLYSASAPSSPHGEGHSDAPPTPSGYDDPRFQQFWARYPHKVSKKKACTAFFKALKRTTFEQLMAGLERYLTQDRRALDGYVKDPATWLNGDCWNDEPLPRAANGGPAPTAPKRSSRNEWMANR</sequence>
<dbReference type="RefSeq" id="WP_220561537.1">
    <property type="nucleotide sequence ID" value="NZ_CP074133.1"/>
</dbReference>
<feature type="region of interest" description="Disordered" evidence="1">
    <location>
        <begin position="99"/>
        <end position="245"/>
    </location>
</feature>
<name>A0ABX8BDL5_9ACTN</name>
<evidence type="ECO:0000313" key="2">
    <source>
        <dbReference type="EMBL" id="QUX20342.1"/>
    </source>
</evidence>
<reference evidence="2 3" key="1">
    <citation type="submission" date="2021-05" db="EMBL/GenBank/DDBJ databases">
        <title>Direct Submission.</title>
        <authorList>
            <person name="Li K."/>
            <person name="Gao J."/>
        </authorList>
    </citation>
    <scope>NUCLEOTIDE SEQUENCE [LARGE SCALE GENOMIC DNA]</scope>
    <source>
        <strain evidence="2 3">Mg02</strain>
    </source>
</reference>
<feature type="region of interest" description="Disordered" evidence="1">
    <location>
        <begin position="313"/>
        <end position="339"/>
    </location>
</feature>
<accession>A0ABX8BDL5</accession>
<gene>
    <name evidence="2" type="ORF">KGD84_17595</name>
</gene>
<evidence type="ECO:0000256" key="1">
    <source>
        <dbReference type="SAM" id="MobiDB-lite"/>
    </source>
</evidence>
<protein>
    <submittedName>
        <fullName evidence="2">Uncharacterized protein</fullName>
    </submittedName>
</protein>
<proteinExistence type="predicted"/>
<dbReference type="EMBL" id="CP074133">
    <property type="protein sequence ID" value="QUX20342.1"/>
    <property type="molecule type" value="Genomic_DNA"/>
</dbReference>
<keyword evidence="3" id="KW-1185">Reference proteome</keyword>
<dbReference type="Proteomes" id="UP000676079">
    <property type="component" value="Chromosome"/>
</dbReference>